<evidence type="ECO:0000259" key="2">
    <source>
        <dbReference type="PROSITE" id="PS50011"/>
    </source>
</evidence>
<dbReference type="InterPro" id="IPR051681">
    <property type="entry name" value="Ser/Thr_Kinases-Pseudokinases"/>
</dbReference>
<evidence type="ECO:0000313" key="3">
    <source>
        <dbReference type="EMBL" id="KAJ7651241.1"/>
    </source>
</evidence>
<keyword evidence="3" id="KW-0418">Kinase</keyword>
<dbReference type="Gene3D" id="1.10.510.10">
    <property type="entry name" value="Transferase(Phosphotransferase) domain 1"/>
    <property type="match status" value="1"/>
</dbReference>
<dbReference type="GO" id="GO:0004674">
    <property type="term" value="F:protein serine/threonine kinase activity"/>
    <property type="evidence" value="ECO:0007669"/>
    <property type="project" value="TreeGrafter"/>
</dbReference>
<dbReference type="Pfam" id="PF07714">
    <property type="entry name" value="PK_Tyr_Ser-Thr"/>
    <property type="match status" value="1"/>
</dbReference>
<protein>
    <submittedName>
        <fullName evidence="3">Kinase-like domain-containing protein</fullName>
    </submittedName>
</protein>
<feature type="region of interest" description="Disordered" evidence="1">
    <location>
        <begin position="425"/>
        <end position="451"/>
    </location>
</feature>
<name>A0AAD7CKS4_9AGAR</name>
<feature type="region of interest" description="Disordered" evidence="1">
    <location>
        <begin position="1"/>
        <end position="21"/>
    </location>
</feature>
<proteinExistence type="predicted"/>
<dbReference type="Proteomes" id="UP001221142">
    <property type="component" value="Unassembled WGS sequence"/>
</dbReference>
<keyword evidence="3" id="KW-0808">Transferase</keyword>
<feature type="domain" description="Protein kinase" evidence="2">
    <location>
        <begin position="120"/>
        <end position="381"/>
    </location>
</feature>
<dbReference type="AlphaFoldDB" id="A0AAD7CKS4"/>
<dbReference type="InterPro" id="IPR000719">
    <property type="entry name" value="Prot_kinase_dom"/>
</dbReference>
<evidence type="ECO:0000313" key="4">
    <source>
        <dbReference type="Proteomes" id="UP001221142"/>
    </source>
</evidence>
<evidence type="ECO:0000256" key="1">
    <source>
        <dbReference type="SAM" id="MobiDB-lite"/>
    </source>
</evidence>
<sequence length="468" mass="52085">MGFEEHSLGQDLSGKQSGSGSDLDINQLSCMAWPMQAPKHSQRVQNMHDMMKRIDLMLQGTKEFDRFLACHGRSAQWLLDYLQDLLDCTSPGNRGRLFDALLLVSSNTNLHPSCRALSNLEHPKLVDGGRFSDVYRGVVCGQPVAVKVMRIFEESDIAEVLKVFGREALTWRQLSHPNILPFYGLYTYNQKLCLVSPWMDNGHVRDFLKNSGWNIDHVHSLILDVALGLEYLHKNGIVHGELIGDNILITSSGRACIADFGISPMCSLISSIQLTHASTGPPGGYAYDAPELILGEPRDFRSDIYSFACTAYEMLAGTRPFSTFKADAPLIRAVLAGQRPSHPALCLLDGLWNLLGDCWAELPNNRPNASQIIQRLKDIGIVATETQSSIQDWKVPSDFHCQLRDQIPLPLDSQFEDMFFGHEGGLATMPKSPDPGKKEIQDAQAQYSSQECNHEPRVHFCSADNSTQ</sequence>
<dbReference type="GO" id="GO:0005524">
    <property type="term" value="F:ATP binding"/>
    <property type="evidence" value="ECO:0007669"/>
    <property type="project" value="InterPro"/>
</dbReference>
<comment type="caution">
    <text evidence="3">The sequence shown here is derived from an EMBL/GenBank/DDBJ whole genome shotgun (WGS) entry which is preliminary data.</text>
</comment>
<dbReference type="EMBL" id="JARKIF010000001">
    <property type="protein sequence ID" value="KAJ7651241.1"/>
    <property type="molecule type" value="Genomic_DNA"/>
</dbReference>
<reference evidence="3" key="1">
    <citation type="submission" date="2023-03" db="EMBL/GenBank/DDBJ databases">
        <title>Massive genome expansion in bonnet fungi (Mycena s.s.) driven by repeated elements and novel gene families across ecological guilds.</title>
        <authorList>
            <consortium name="Lawrence Berkeley National Laboratory"/>
            <person name="Harder C.B."/>
            <person name="Miyauchi S."/>
            <person name="Viragh M."/>
            <person name="Kuo A."/>
            <person name="Thoen E."/>
            <person name="Andreopoulos B."/>
            <person name="Lu D."/>
            <person name="Skrede I."/>
            <person name="Drula E."/>
            <person name="Henrissat B."/>
            <person name="Morin E."/>
            <person name="Kohler A."/>
            <person name="Barry K."/>
            <person name="LaButti K."/>
            <person name="Morin E."/>
            <person name="Salamov A."/>
            <person name="Lipzen A."/>
            <person name="Mereny Z."/>
            <person name="Hegedus B."/>
            <person name="Baldrian P."/>
            <person name="Stursova M."/>
            <person name="Weitz H."/>
            <person name="Taylor A."/>
            <person name="Grigoriev I.V."/>
            <person name="Nagy L.G."/>
            <person name="Martin F."/>
            <person name="Kauserud H."/>
        </authorList>
    </citation>
    <scope>NUCLEOTIDE SEQUENCE</scope>
    <source>
        <strain evidence="3">9284</strain>
    </source>
</reference>
<dbReference type="PANTHER" id="PTHR44329">
    <property type="entry name" value="SERINE/THREONINE-PROTEIN KINASE TNNI3K-RELATED"/>
    <property type="match status" value="1"/>
</dbReference>
<dbReference type="InterPro" id="IPR011009">
    <property type="entry name" value="Kinase-like_dom_sf"/>
</dbReference>
<dbReference type="PROSITE" id="PS50011">
    <property type="entry name" value="PROTEIN_KINASE_DOM"/>
    <property type="match status" value="1"/>
</dbReference>
<dbReference type="SUPFAM" id="SSF56112">
    <property type="entry name" value="Protein kinase-like (PK-like)"/>
    <property type="match status" value="1"/>
</dbReference>
<keyword evidence="4" id="KW-1185">Reference proteome</keyword>
<dbReference type="InterPro" id="IPR001245">
    <property type="entry name" value="Ser-Thr/Tyr_kinase_cat_dom"/>
</dbReference>
<organism evidence="3 4">
    <name type="scientific">Roridomyces roridus</name>
    <dbReference type="NCBI Taxonomy" id="1738132"/>
    <lineage>
        <taxon>Eukaryota</taxon>
        <taxon>Fungi</taxon>
        <taxon>Dikarya</taxon>
        <taxon>Basidiomycota</taxon>
        <taxon>Agaricomycotina</taxon>
        <taxon>Agaricomycetes</taxon>
        <taxon>Agaricomycetidae</taxon>
        <taxon>Agaricales</taxon>
        <taxon>Marasmiineae</taxon>
        <taxon>Mycenaceae</taxon>
        <taxon>Roridomyces</taxon>
    </lineage>
</organism>
<accession>A0AAD7CKS4</accession>
<dbReference type="PANTHER" id="PTHR44329:SF140">
    <property type="entry name" value="INACTIVE PROTEIN TYROSINE KINASE PTKL"/>
    <property type="match status" value="1"/>
</dbReference>
<gene>
    <name evidence="3" type="ORF">FB45DRAFT_33341</name>
</gene>